<dbReference type="UniPathway" id="UPA00048">
    <property type="reaction ID" value="UER00071"/>
</dbReference>
<dbReference type="GO" id="GO:0003861">
    <property type="term" value="F:3-isopropylmalate dehydratase activity"/>
    <property type="evidence" value="ECO:0007669"/>
    <property type="project" value="UniProtKB-UniRule"/>
</dbReference>
<organism evidence="8 9">
    <name type="scientific">Candidatus Korarchaeum cryptofilum</name>
    <dbReference type="NCBI Taxonomy" id="498846"/>
    <lineage>
        <taxon>Archaea</taxon>
        <taxon>Thermoproteota</taxon>
        <taxon>Candidatus Korarchaeia</taxon>
        <taxon>Candidatus Korarchaeales</taxon>
        <taxon>Candidatus Korarchaeaceae</taxon>
        <taxon>Candidatus Korarchaeum</taxon>
    </lineage>
</organism>
<feature type="binding site" evidence="6">
    <location>
        <position position="292"/>
    </location>
    <ligand>
        <name>[4Fe-4S] cluster</name>
        <dbReference type="ChEBI" id="CHEBI:49883"/>
    </ligand>
</feature>
<evidence type="ECO:0000256" key="5">
    <source>
        <dbReference type="ARBA" id="ARBA00023239"/>
    </source>
</evidence>
<evidence type="ECO:0000256" key="3">
    <source>
        <dbReference type="ARBA" id="ARBA00023004"/>
    </source>
</evidence>
<dbReference type="SUPFAM" id="SSF53732">
    <property type="entry name" value="Aconitase iron-sulfur domain"/>
    <property type="match status" value="1"/>
</dbReference>
<comment type="subunit">
    <text evidence="6">Heterodimer of LeuC and LeuD.</text>
</comment>
<dbReference type="InterPro" id="IPR011826">
    <property type="entry name" value="HAcnase/IPMdehydase_lsu_prok"/>
</dbReference>
<dbReference type="EMBL" id="RCOR01000006">
    <property type="protein sequence ID" value="RSN70618.1"/>
    <property type="molecule type" value="Genomic_DNA"/>
</dbReference>
<dbReference type="HAMAP" id="MF_01027">
    <property type="entry name" value="LeuC_type2"/>
    <property type="match status" value="1"/>
</dbReference>
<dbReference type="GO" id="GO:0009098">
    <property type="term" value="P:L-leucine biosynthetic process"/>
    <property type="evidence" value="ECO:0007669"/>
    <property type="project" value="UniProtKB-UniRule"/>
</dbReference>
<keyword evidence="4 6" id="KW-0411">Iron-sulfur</keyword>
<evidence type="ECO:0000313" key="9">
    <source>
        <dbReference type="Proteomes" id="UP000278149"/>
    </source>
</evidence>
<comment type="function">
    <text evidence="6">Catalyzes the isomerization between 2-isopropylmalate and 3-isopropylmalate, via the formation of 2-isopropylmaleate.</text>
</comment>
<dbReference type="NCBIfam" id="NF001614">
    <property type="entry name" value="PRK00402.1"/>
    <property type="match status" value="1"/>
</dbReference>
<gene>
    <name evidence="6" type="primary">leuC</name>
    <name evidence="8" type="ORF">D9Q81_01010</name>
</gene>
<keyword evidence="6" id="KW-0100">Branched-chain amino acid biosynthesis</keyword>
<sequence>MTMSEKVLSKKAGRRVYPGEHIVADVDLVYAHDGTAPLTIEMIEELGLRELRSRAIFTIDHASPPPNVDAAANHRRMRDFASRWGVRIFDVGEGICHQVIPERGIVKPWDLVIGADSHTVTLGALGAFATGVGSTDAAIAMLTGKIWLKVPESIAVKVDGTLKNHVTAKDVILEVIGKLGSDGANYKAVEFLGSAVEAMSLDSKMVLANMSVEMGAKVAMIPTDGRTSEWLKERVGHFEGIWPDEEANYSAFYEFPAEEIKPNVSLPNSVDRVAPVEEVEGEEVDLVFIGSCSGGRFEDFLLASRIMRGRKLKEGVRCIAIPASREVQMKLIDSGLMRSLLEFGCTVGPPTCGPCIGAHMGLAGPGETVVSTSTRNFPGRMGSPDSRVYLASPLTAAASAAEGKLTDPGRFLS</sequence>
<dbReference type="InterPro" id="IPR001030">
    <property type="entry name" value="Acoase/IPM_deHydtase_lsu_aba"/>
</dbReference>
<dbReference type="AlphaFoldDB" id="A0A429G9W0"/>
<feature type="domain" description="Aconitase/3-isopropylmalate dehydratase large subunit alpha/beta/alpha" evidence="7">
    <location>
        <begin position="21"/>
        <end position="403"/>
    </location>
</feature>
<dbReference type="InterPro" id="IPR050067">
    <property type="entry name" value="IPM_dehydratase_rel_enz"/>
</dbReference>
<dbReference type="PRINTS" id="PR00415">
    <property type="entry name" value="ACONITASE"/>
</dbReference>
<dbReference type="InterPro" id="IPR006251">
    <property type="entry name" value="Homoacnase/IPMdehydase_lsu"/>
</dbReference>
<dbReference type="InterPro" id="IPR018136">
    <property type="entry name" value="Aconitase_4Fe-4S_BS"/>
</dbReference>
<dbReference type="PROSITE" id="PS01244">
    <property type="entry name" value="ACONITASE_2"/>
    <property type="match status" value="1"/>
</dbReference>
<dbReference type="InterPro" id="IPR036008">
    <property type="entry name" value="Aconitase_4Fe-4S_dom"/>
</dbReference>
<dbReference type="GO" id="GO:0051539">
    <property type="term" value="F:4 iron, 4 sulfur cluster binding"/>
    <property type="evidence" value="ECO:0007669"/>
    <property type="project" value="UniProtKB-KW"/>
</dbReference>
<reference evidence="8 9" key="1">
    <citation type="submission" date="2018-10" db="EMBL/GenBank/DDBJ databases">
        <title>Co-occurring genomic capacity for anaerobic methane metabolism and dissimilatory sulfite reduction discovered in the Korarchaeota.</title>
        <authorList>
            <person name="Mckay L.J."/>
            <person name="Dlakic M."/>
            <person name="Fields M.W."/>
            <person name="Delmont T.O."/>
            <person name="Eren A.M."/>
            <person name="Jay Z.J."/>
            <person name="Klingelsmith K.B."/>
            <person name="Rusch D.B."/>
            <person name="Inskeep W.P."/>
        </authorList>
    </citation>
    <scope>NUCLEOTIDE SEQUENCE [LARGE SCALE GENOMIC DNA]</scope>
    <source>
        <strain evidence="8 9">WS</strain>
    </source>
</reference>
<dbReference type="Proteomes" id="UP000278149">
    <property type="component" value="Unassembled WGS sequence"/>
</dbReference>
<evidence type="ECO:0000256" key="4">
    <source>
        <dbReference type="ARBA" id="ARBA00023014"/>
    </source>
</evidence>
<comment type="similarity">
    <text evidence="6">Belongs to the aconitase/IPM isomerase family. LeuC type 2 subfamily.</text>
</comment>
<dbReference type="GO" id="GO:0046872">
    <property type="term" value="F:metal ion binding"/>
    <property type="evidence" value="ECO:0007669"/>
    <property type="project" value="UniProtKB-KW"/>
</dbReference>
<feature type="binding site" evidence="6">
    <location>
        <position position="352"/>
    </location>
    <ligand>
        <name>[4Fe-4S] cluster</name>
        <dbReference type="ChEBI" id="CHEBI:49883"/>
    </ligand>
</feature>
<name>A0A429G9W0_9CREN</name>
<keyword evidence="1 6" id="KW-0004">4Fe-4S</keyword>
<comment type="pathway">
    <text evidence="6">Amino-acid biosynthesis; L-leucine biosynthesis; L-leucine from 3-methyl-2-oxobutanoate: step 2/4.</text>
</comment>
<evidence type="ECO:0000256" key="6">
    <source>
        <dbReference type="HAMAP-Rule" id="MF_01027"/>
    </source>
</evidence>
<keyword evidence="2 6" id="KW-0479">Metal-binding</keyword>
<dbReference type="InterPro" id="IPR033941">
    <property type="entry name" value="IPMI_cat"/>
</dbReference>
<keyword evidence="6" id="KW-0028">Amino-acid biosynthesis</keyword>
<comment type="catalytic activity">
    <reaction evidence="6">
        <text>(2R,3S)-3-isopropylmalate = (2S)-2-isopropylmalate</text>
        <dbReference type="Rhea" id="RHEA:32287"/>
        <dbReference type="ChEBI" id="CHEBI:1178"/>
        <dbReference type="ChEBI" id="CHEBI:35121"/>
        <dbReference type="EC" id="4.2.1.33"/>
    </reaction>
</comment>
<keyword evidence="6" id="KW-0432">Leucine biosynthesis</keyword>
<dbReference type="Pfam" id="PF00330">
    <property type="entry name" value="Aconitase"/>
    <property type="match status" value="1"/>
</dbReference>
<feature type="binding site" evidence="6">
    <location>
        <position position="355"/>
    </location>
    <ligand>
        <name>[4Fe-4S] cluster</name>
        <dbReference type="ChEBI" id="CHEBI:49883"/>
    </ligand>
</feature>
<accession>A0A429G9W0</accession>
<dbReference type="NCBIfam" id="TIGR01343">
    <property type="entry name" value="hacA_fam"/>
    <property type="match status" value="1"/>
</dbReference>
<evidence type="ECO:0000256" key="1">
    <source>
        <dbReference type="ARBA" id="ARBA00022485"/>
    </source>
</evidence>
<keyword evidence="3 6" id="KW-0408">Iron</keyword>
<evidence type="ECO:0000259" key="7">
    <source>
        <dbReference type="Pfam" id="PF00330"/>
    </source>
</evidence>
<dbReference type="CDD" id="cd01583">
    <property type="entry name" value="IPMI"/>
    <property type="match status" value="1"/>
</dbReference>
<evidence type="ECO:0000313" key="8">
    <source>
        <dbReference type="EMBL" id="RSN70618.1"/>
    </source>
</evidence>
<proteinExistence type="inferred from homology"/>
<evidence type="ECO:0000256" key="2">
    <source>
        <dbReference type="ARBA" id="ARBA00022723"/>
    </source>
</evidence>
<dbReference type="NCBIfam" id="TIGR02086">
    <property type="entry name" value="IPMI_arch"/>
    <property type="match status" value="1"/>
</dbReference>
<dbReference type="EC" id="4.2.1.33" evidence="6"/>
<comment type="caution">
    <text evidence="8">The sequence shown here is derived from an EMBL/GenBank/DDBJ whole genome shotgun (WGS) entry which is preliminary data.</text>
</comment>
<keyword evidence="5 6" id="KW-0456">Lyase</keyword>
<protein>
    <recommendedName>
        <fullName evidence="6">3-isopropylmalate dehydratase large subunit</fullName>
        <ecNumber evidence="6">4.2.1.33</ecNumber>
    </recommendedName>
    <alternativeName>
        <fullName evidence="6">Alpha-IPM isomerase</fullName>
        <shortName evidence="6">IPMI</shortName>
    </alternativeName>
    <alternativeName>
        <fullName evidence="6">Isopropylmalate isomerase</fullName>
    </alternativeName>
</protein>
<dbReference type="PANTHER" id="PTHR43822">
    <property type="entry name" value="HOMOACONITASE, MITOCHONDRIAL-RELATED"/>
    <property type="match status" value="1"/>
</dbReference>
<comment type="cofactor">
    <cofactor evidence="6">
        <name>[4Fe-4S] cluster</name>
        <dbReference type="ChEBI" id="CHEBI:49883"/>
    </cofactor>
    <text evidence="6">Binds 1 [4Fe-4S] cluster per subunit.</text>
</comment>
<dbReference type="PANTHER" id="PTHR43822:SF2">
    <property type="entry name" value="HOMOACONITASE, MITOCHONDRIAL"/>
    <property type="match status" value="1"/>
</dbReference>
<dbReference type="Gene3D" id="3.30.499.10">
    <property type="entry name" value="Aconitase, domain 3"/>
    <property type="match status" value="2"/>
</dbReference>
<dbReference type="InterPro" id="IPR015931">
    <property type="entry name" value="Acnase/IPM_dHydase_lsu_aba_1/3"/>
</dbReference>